<sequence length="421" mass="47361">MLSSAWKYVPGNEYCVKVTDGTHDSPKQAECGKPLITSKHIKGDVIDFDTAYLISEHDFNEINKRSKVDQWDVIISMIGAYCGFCFIESNEEIEYAVKNVGLFKAGTEVNAKWLYYYLNSPIGRAHLDAVKSGSTQPYIALGALRNLPILVPKEDDVKEKIVAILDAIDTKIRVNNRINAELEAMAKTLYDYWFVQFDFPDDSPQGQGKPYKSSGGEMVYNPTLKREIPEGWDDASLVDIATFTNGIACQKYYPTGDEPTYKVIKIREFSSGFDDSSESVHQGVPEKVVVNDGDILFSWSATLEVKLWAGGTGALNQHIFKVTSESYPKTFYYFEVLKYLEYFKMVAELRKTTMGHITKDHLVTSRICLPPKDLIKAMDAKLSPILSKIISNSQQNAELEKLRDWLLPMLMNGQVTVGEAS</sequence>
<dbReference type="InterPro" id="IPR000055">
    <property type="entry name" value="Restrct_endonuc_typeI_TRD"/>
</dbReference>
<keyword evidence="3" id="KW-0238">DNA-binding</keyword>
<comment type="similarity">
    <text evidence="1">Belongs to the type-I restriction system S methylase family.</text>
</comment>
<keyword evidence="5" id="KW-0378">Hydrolase</keyword>
<dbReference type="SUPFAM" id="SSF116734">
    <property type="entry name" value="DNA methylase specificity domain"/>
    <property type="match status" value="2"/>
</dbReference>
<evidence type="ECO:0000259" key="4">
    <source>
        <dbReference type="Pfam" id="PF01420"/>
    </source>
</evidence>
<dbReference type="Gene3D" id="3.90.220.20">
    <property type="entry name" value="DNA methylase specificity domains"/>
    <property type="match status" value="2"/>
</dbReference>
<evidence type="ECO:0000313" key="6">
    <source>
        <dbReference type="Proteomes" id="UP001595477"/>
    </source>
</evidence>
<dbReference type="InterPro" id="IPR044946">
    <property type="entry name" value="Restrct_endonuc_typeI_TRD_sf"/>
</dbReference>
<keyword evidence="5" id="KW-0540">Nuclease</keyword>
<organism evidence="5 6">
    <name type="scientific">Alteromonas oceani</name>
    <dbReference type="NCBI Taxonomy" id="2071609"/>
    <lineage>
        <taxon>Bacteria</taxon>
        <taxon>Pseudomonadati</taxon>
        <taxon>Pseudomonadota</taxon>
        <taxon>Gammaproteobacteria</taxon>
        <taxon>Alteromonadales</taxon>
        <taxon>Alteromonadaceae</taxon>
        <taxon>Alteromonas/Salinimonas group</taxon>
        <taxon>Alteromonas</taxon>
    </lineage>
</organism>
<dbReference type="Proteomes" id="UP001595477">
    <property type="component" value="Unassembled WGS sequence"/>
</dbReference>
<keyword evidence="2" id="KW-0680">Restriction system</keyword>
<keyword evidence="6" id="KW-1185">Reference proteome</keyword>
<gene>
    <name evidence="5" type="ORF">ACFOEW_19575</name>
</gene>
<accession>A0ABV7K4Q0</accession>
<evidence type="ECO:0000256" key="2">
    <source>
        <dbReference type="ARBA" id="ARBA00022747"/>
    </source>
</evidence>
<keyword evidence="5" id="KW-0255">Endonuclease</keyword>
<comment type="caution">
    <text evidence="5">The sequence shown here is derived from an EMBL/GenBank/DDBJ whole genome shotgun (WGS) entry which is preliminary data.</text>
</comment>
<name>A0ABV7K4Q0_9ALTE</name>
<dbReference type="Pfam" id="PF01420">
    <property type="entry name" value="Methylase_S"/>
    <property type="match status" value="2"/>
</dbReference>
<evidence type="ECO:0000313" key="5">
    <source>
        <dbReference type="EMBL" id="MFC3204011.1"/>
    </source>
</evidence>
<dbReference type="PANTHER" id="PTHR30408:SF12">
    <property type="entry name" value="TYPE I RESTRICTION ENZYME MJAVIII SPECIFICITY SUBUNIT"/>
    <property type="match status" value="1"/>
</dbReference>
<feature type="domain" description="Type I restriction modification DNA specificity" evidence="4">
    <location>
        <begin position="229"/>
        <end position="401"/>
    </location>
</feature>
<reference evidence="6" key="1">
    <citation type="journal article" date="2019" name="Int. J. Syst. Evol. Microbiol.">
        <title>The Global Catalogue of Microorganisms (GCM) 10K type strain sequencing project: providing services to taxonomists for standard genome sequencing and annotation.</title>
        <authorList>
            <consortium name="The Broad Institute Genomics Platform"/>
            <consortium name="The Broad Institute Genome Sequencing Center for Infectious Disease"/>
            <person name="Wu L."/>
            <person name="Ma J."/>
        </authorList>
    </citation>
    <scope>NUCLEOTIDE SEQUENCE [LARGE SCALE GENOMIC DNA]</scope>
    <source>
        <strain evidence="6">KCTC 52449</strain>
    </source>
</reference>
<dbReference type="InterPro" id="IPR052021">
    <property type="entry name" value="Type-I_RS_S_subunit"/>
</dbReference>
<protein>
    <submittedName>
        <fullName evidence="5">Restriction endonuclease subunit S</fullName>
    </submittedName>
</protein>
<evidence type="ECO:0000256" key="3">
    <source>
        <dbReference type="ARBA" id="ARBA00023125"/>
    </source>
</evidence>
<evidence type="ECO:0000256" key="1">
    <source>
        <dbReference type="ARBA" id="ARBA00010923"/>
    </source>
</evidence>
<dbReference type="RefSeq" id="WP_123324186.1">
    <property type="nucleotide sequence ID" value="NZ_JBHRSX010000099.1"/>
</dbReference>
<feature type="domain" description="Type I restriction modification DNA specificity" evidence="4">
    <location>
        <begin position="63"/>
        <end position="184"/>
    </location>
</feature>
<dbReference type="PANTHER" id="PTHR30408">
    <property type="entry name" value="TYPE-1 RESTRICTION ENZYME ECOKI SPECIFICITY PROTEIN"/>
    <property type="match status" value="1"/>
</dbReference>
<dbReference type="CDD" id="cd17246">
    <property type="entry name" value="RMtype1_S_SonII-TRD2-CR2_like"/>
    <property type="match status" value="1"/>
</dbReference>
<proteinExistence type="inferred from homology"/>
<dbReference type="GO" id="GO:0004519">
    <property type="term" value="F:endonuclease activity"/>
    <property type="evidence" value="ECO:0007669"/>
    <property type="project" value="UniProtKB-KW"/>
</dbReference>
<dbReference type="EMBL" id="JBHRSX010000099">
    <property type="protein sequence ID" value="MFC3204011.1"/>
    <property type="molecule type" value="Genomic_DNA"/>
</dbReference>